<dbReference type="AlphaFoldDB" id="A0A8X6MSF7"/>
<comment type="caution">
    <text evidence="1">The sequence shown here is derived from an EMBL/GenBank/DDBJ whole genome shotgun (WGS) entry which is preliminary data.</text>
</comment>
<sequence length="130" mass="15530">MYFIDLKATCSYLGIDRIFANCTDISVKKVSSSKSTKRSHSDTISTKRKVRFLNPPYTNYEKSVTTYSIMELFDVFERFVHMETLDRKKHRHKTSLHKAFHFLFSCYEDWIMSYLLAYDKRRKKPFVSVT</sequence>
<gene>
    <name evidence="1" type="ORF">NPIL_177181</name>
</gene>
<name>A0A8X6MSF7_NEPPI</name>
<evidence type="ECO:0000313" key="1">
    <source>
        <dbReference type="EMBL" id="GFS75424.1"/>
    </source>
</evidence>
<protein>
    <submittedName>
        <fullName evidence="1">Uncharacterized protein</fullName>
    </submittedName>
</protein>
<accession>A0A8X6MSF7</accession>
<proteinExistence type="predicted"/>
<organism evidence="1 2">
    <name type="scientific">Nephila pilipes</name>
    <name type="common">Giant wood spider</name>
    <name type="synonym">Nephila maculata</name>
    <dbReference type="NCBI Taxonomy" id="299642"/>
    <lineage>
        <taxon>Eukaryota</taxon>
        <taxon>Metazoa</taxon>
        <taxon>Ecdysozoa</taxon>
        <taxon>Arthropoda</taxon>
        <taxon>Chelicerata</taxon>
        <taxon>Arachnida</taxon>
        <taxon>Araneae</taxon>
        <taxon>Araneomorphae</taxon>
        <taxon>Entelegynae</taxon>
        <taxon>Araneoidea</taxon>
        <taxon>Nephilidae</taxon>
        <taxon>Nephila</taxon>
    </lineage>
</organism>
<dbReference type="OrthoDB" id="6436898at2759"/>
<keyword evidence="2" id="KW-1185">Reference proteome</keyword>
<reference evidence="1" key="1">
    <citation type="submission" date="2020-08" db="EMBL/GenBank/DDBJ databases">
        <title>Multicomponent nature underlies the extraordinary mechanical properties of spider dragline silk.</title>
        <authorList>
            <person name="Kono N."/>
            <person name="Nakamura H."/>
            <person name="Mori M."/>
            <person name="Yoshida Y."/>
            <person name="Ohtoshi R."/>
            <person name="Malay A.D."/>
            <person name="Moran D.A.P."/>
            <person name="Tomita M."/>
            <person name="Numata K."/>
            <person name="Arakawa K."/>
        </authorList>
    </citation>
    <scope>NUCLEOTIDE SEQUENCE</scope>
</reference>
<evidence type="ECO:0000313" key="2">
    <source>
        <dbReference type="Proteomes" id="UP000887013"/>
    </source>
</evidence>
<dbReference type="Proteomes" id="UP000887013">
    <property type="component" value="Unassembled WGS sequence"/>
</dbReference>
<dbReference type="EMBL" id="BMAW01001753">
    <property type="protein sequence ID" value="GFS75424.1"/>
    <property type="molecule type" value="Genomic_DNA"/>
</dbReference>